<feature type="chain" id="PRO_5043460071" description="DOMON domain-containing protein" evidence="1">
    <location>
        <begin position="19"/>
        <end position="100"/>
    </location>
</feature>
<gene>
    <name evidence="3" type="ORF">PMEA_00025798</name>
</gene>
<dbReference type="AlphaFoldDB" id="A0AAU9VXC0"/>
<dbReference type="EMBL" id="CALNXJ010000005">
    <property type="protein sequence ID" value="CAH3040181.1"/>
    <property type="molecule type" value="Genomic_DNA"/>
</dbReference>
<dbReference type="InterPro" id="IPR005018">
    <property type="entry name" value="DOMON_domain"/>
</dbReference>
<dbReference type="Proteomes" id="UP001159428">
    <property type="component" value="Unassembled WGS sequence"/>
</dbReference>
<evidence type="ECO:0000313" key="4">
    <source>
        <dbReference type="Proteomes" id="UP001159428"/>
    </source>
</evidence>
<accession>A0AAU9VXC0</accession>
<feature type="signal peptide" evidence="1">
    <location>
        <begin position="1"/>
        <end position="18"/>
    </location>
</feature>
<proteinExistence type="predicted"/>
<evidence type="ECO:0000313" key="3">
    <source>
        <dbReference type="EMBL" id="CAH3040181.1"/>
    </source>
</evidence>
<evidence type="ECO:0000256" key="1">
    <source>
        <dbReference type="SAM" id="SignalP"/>
    </source>
</evidence>
<dbReference type="PROSITE" id="PS50836">
    <property type="entry name" value="DOMON"/>
    <property type="match status" value="1"/>
</dbReference>
<dbReference type="Pfam" id="PF03351">
    <property type="entry name" value="DOMON"/>
    <property type="match status" value="1"/>
</dbReference>
<keyword evidence="1" id="KW-0732">Signal</keyword>
<reference evidence="3 4" key="1">
    <citation type="submission" date="2022-05" db="EMBL/GenBank/DDBJ databases">
        <authorList>
            <consortium name="Genoscope - CEA"/>
            <person name="William W."/>
        </authorList>
    </citation>
    <scope>NUCLEOTIDE SEQUENCE [LARGE SCALE GENOMIC DNA]</scope>
</reference>
<organism evidence="3 4">
    <name type="scientific">Pocillopora meandrina</name>
    <dbReference type="NCBI Taxonomy" id="46732"/>
    <lineage>
        <taxon>Eukaryota</taxon>
        <taxon>Metazoa</taxon>
        <taxon>Cnidaria</taxon>
        <taxon>Anthozoa</taxon>
        <taxon>Hexacorallia</taxon>
        <taxon>Scleractinia</taxon>
        <taxon>Astrocoeniina</taxon>
        <taxon>Pocilloporidae</taxon>
        <taxon>Pocillopora</taxon>
    </lineage>
</organism>
<feature type="domain" description="DOMON" evidence="2">
    <location>
        <begin position="35"/>
        <end position="100"/>
    </location>
</feature>
<sequence>MAVVQLCILALFVASTKSSSMYNMYSNMIILDDKGNYNVSYNYCEFADRLEFMAQVRTTGWVGFGVAGVAPNNISNYDVAIGGVKDDGTSYLQVGRNNKM</sequence>
<evidence type="ECO:0000259" key="2">
    <source>
        <dbReference type="PROSITE" id="PS50836"/>
    </source>
</evidence>
<keyword evidence="4" id="KW-1185">Reference proteome</keyword>
<comment type="caution">
    <text evidence="3">The sequence shown here is derived from an EMBL/GenBank/DDBJ whole genome shotgun (WGS) entry which is preliminary data.</text>
</comment>
<protein>
    <recommendedName>
        <fullName evidence="2">DOMON domain-containing protein</fullName>
    </recommendedName>
</protein>
<name>A0AAU9VXC0_9CNID</name>